<comment type="caution">
    <text evidence="2">The sequence shown here is derived from an EMBL/GenBank/DDBJ whole genome shotgun (WGS) entry which is preliminary data.</text>
</comment>
<name>A0A371FEW1_MUCPR</name>
<feature type="compositionally biased region" description="Basic and acidic residues" evidence="1">
    <location>
        <begin position="48"/>
        <end position="68"/>
    </location>
</feature>
<evidence type="ECO:0000313" key="3">
    <source>
        <dbReference type="Proteomes" id="UP000257109"/>
    </source>
</evidence>
<accession>A0A371FEW1</accession>
<feature type="region of interest" description="Disordered" evidence="1">
    <location>
        <begin position="44"/>
        <end position="92"/>
    </location>
</feature>
<reference evidence="2" key="1">
    <citation type="submission" date="2018-05" db="EMBL/GenBank/DDBJ databases">
        <title>Draft genome of Mucuna pruriens seed.</title>
        <authorList>
            <person name="Nnadi N.E."/>
            <person name="Vos R."/>
            <person name="Hasami M.H."/>
            <person name="Devisetty U.K."/>
            <person name="Aguiy J.C."/>
        </authorList>
    </citation>
    <scope>NUCLEOTIDE SEQUENCE [LARGE SCALE GENOMIC DNA]</scope>
    <source>
        <strain evidence="2">JCA_2017</strain>
    </source>
</reference>
<organism evidence="2 3">
    <name type="scientific">Mucuna pruriens</name>
    <name type="common">Velvet bean</name>
    <name type="synonym">Dolichos pruriens</name>
    <dbReference type="NCBI Taxonomy" id="157652"/>
    <lineage>
        <taxon>Eukaryota</taxon>
        <taxon>Viridiplantae</taxon>
        <taxon>Streptophyta</taxon>
        <taxon>Embryophyta</taxon>
        <taxon>Tracheophyta</taxon>
        <taxon>Spermatophyta</taxon>
        <taxon>Magnoliopsida</taxon>
        <taxon>eudicotyledons</taxon>
        <taxon>Gunneridae</taxon>
        <taxon>Pentapetalae</taxon>
        <taxon>rosids</taxon>
        <taxon>fabids</taxon>
        <taxon>Fabales</taxon>
        <taxon>Fabaceae</taxon>
        <taxon>Papilionoideae</taxon>
        <taxon>50 kb inversion clade</taxon>
        <taxon>NPAAA clade</taxon>
        <taxon>indigoferoid/millettioid clade</taxon>
        <taxon>Phaseoleae</taxon>
        <taxon>Mucuna</taxon>
    </lineage>
</organism>
<proteinExistence type="predicted"/>
<keyword evidence="3" id="KW-1185">Reference proteome</keyword>
<evidence type="ECO:0000313" key="2">
    <source>
        <dbReference type="EMBL" id="RDX76854.1"/>
    </source>
</evidence>
<evidence type="ECO:0000256" key="1">
    <source>
        <dbReference type="SAM" id="MobiDB-lite"/>
    </source>
</evidence>
<sequence>MANLKLVFMITRPLEKEHVTSYEMGTVVKDNTVMWRRSMIENAADSRISPRDDDGGVEKWVDDFRPTDPGHSPGAGHYSPTPKDASNGAPRP</sequence>
<dbReference type="EMBL" id="QJKJ01009363">
    <property type="protein sequence ID" value="RDX76854.1"/>
    <property type="molecule type" value="Genomic_DNA"/>
</dbReference>
<feature type="non-terminal residue" evidence="2">
    <location>
        <position position="1"/>
    </location>
</feature>
<dbReference type="OrthoDB" id="1863260at2759"/>
<gene>
    <name evidence="2" type="ORF">CR513_43109</name>
</gene>
<dbReference type="AlphaFoldDB" id="A0A371FEW1"/>
<protein>
    <submittedName>
        <fullName evidence="2">Uncharacterized protein</fullName>
    </submittedName>
</protein>
<dbReference type="Proteomes" id="UP000257109">
    <property type="component" value="Unassembled WGS sequence"/>
</dbReference>